<evidence type="ECO:0000313" key="4">
    <source>
        <dbReference type="Proteomes" id="UP001281761"/>
    </source>
</evidence>
<feature type="compositionally biased region" description="Acidic residues" evidence="2">
    <location>
        <begin position="617"/>
        <end position="632"/>
    </location>
</feature>
<keyword evidence="4" id="KW-1185">Reference proteome</keyword>
<accession>A0ABQ9XZN8</accession>
<dbReference type="Proteomes" id="UP001281761">
    <property type="component" value="Unassembled WGS sequence"/>
</dbReference>
<reference evidence="3 4" key="1">
    <citation type="journal article" date="2022" name="bioRxiv">
        <title>Genomics of Preaxostyla Flagellates Illuminates Evolutionary Transitions and the Path Towards Mitochondrial Loss.</title>
        <authorList>
            <person name="Novak L.V.F."/>
            <person name="Treitli S.C."/>
            <person name="Pyrih J."/>
            <person name="Halakuc P."/>
            <person name="Pipaliya S.V."/>
            <person name="Vacek V."/>
            <person name="Brzon O."/>
            <person name="Soukal P."/>
            <person name="Eme L."/>
            <person name="Dacks J.B."/>
            <person name="Karnkowska A."/>
            <person name="Elias M."/>
            <person name="Hampl V."/>
        </authorList>
    </citation>
    <scope>NUCLEOTIDE SEQUENCE [LARGE SCALE GENOMIC DNA]</scope>
    <source>
        <strain evidence="3">NAU3</strain>
        <tissue evidence="3">Gut</tissue>
    </source>
</reference>
<feature type="compositionally biased region" description="Basic and acidic residues" evidence="2">
    <location>
        <begin position="780"/>
        <end position="789"/>
    </location>
</feature>
<feature type="compositionally biased region" description="Basic residues" evidence="2">
    <location>
        <begin position="883"/>
        <end position="892"/>
    </location>
</feature>
<feature type="compositionally biased region" description="Acidic residues" evidence="2">
    <location>
        <begin position="913"/>
        <end position="927"/>
    </location>
</feature>
<feature type="compositionally biased region" description="Acidic residues" evidence="2">
    <location>
        <begin position="711"/>
        <end position="724"/>
    </location>
</feature>
<keyword evidence="1" id="KW-0175">Coiled coil</keyword>
<feature type="compositionally biased region" description="Basic and acidic residues" evidence="2">
    <location>
        <begin position="665"/>
        <end position="693"/>
    </location>
</feature>
<feature type="region of interest" description="Disordered" evidence="2">
    <location>
        <begin position="764"/>
        <end position="795"/>
    </location>
</feature>
<feature type="region of interest" description="Disordered" evidence="2">
    <location>
        <begin position="865"/>
        <end position="966"/>
    </location>
</feature>
<proteinExistence type="predicted"/>
<feature type="compositionally biased region" description="Polar residues" evidence="2">
    <location>
        <begin position="603"/>
        <end position="612"/>
    </location>
</feature>
<feature type="coiled-coil region" evidence="1">
    <location>
        <begin position="138"/>
        <end position="186"/>
    </location>
</feature>
<evidence type="ECO:0000256" key="2">
    <source>
        <dbReference type="SAM" id="MobiDB-lite"/>
    </source>
</evidence>
<feature type="compositionally biased region" description="Acidic residues" evidence="2">
    <location>
        <begin position="764"/>
        <end position="776"/>
    </location>
</feature>
<evidence type="ECO:0000256" key="1">
    <source>
        <dbReference type="SAM" id="Coils"/>
    </source>
</evidence>
<feature type="compositionally biased region" description="Basic and acidic residues" evidence="2">
    <location>
        <begin position="633"/>
        <end position="657"/>
    </location>
</feature>
<feature type="coiled-coil region" evidence="1">
    <location>
        <begin position="332"/>
        <end position="362"/>
    </location>
</feature>
<sequence length="984" mass="112840">MTSRPSRDVEDKYHAVKRINQQKHKEYTLNRKRLEELNKIIAAIREDSDRMLNGDDVLDDSFQDQSQSAQQLTTHRIADQATRPLVINPLPSQDDKDAALQERQALINRFTDLSNLISRLLEEETKIKDQFALTSQKMQTLEQQQKVYEGQLKAGEQAIQDKKSQIEALEQKVVAAREDMKEYSMDSVEWDFLREQNAQLELEHKQLDYPISKYQLRLDDLRNTANIALVEAKQAETDVSSTKQQLIEEETQHLTTMNSIISQLRTLEEEKNLKQNTTFRKMDPSLQKALLSLVPLLTSGSDGSVNAKDIINEVLAFQKTQVEINLAVDKRNEQLEKNRAIIETTQKELDELQKKNTTVTNALQHHIKIYEEWKQSRLKQKQSEETRLVSLLQNHQLFKSELCHHQIEDGENIIALTIHNISLPTGMTIRNCTPMSLRVNFFGETELSTNKFNSPSKAQQTLLFRTFVTRELLHSCSSHPIKLTLFTSASGSNTRLASGTVSLAGLLTSYRAFKEFAKLVGPQGEVYSASITTSTLLPFDACCEAEMWGKYQNWMMEVKLGLADQFSFEGCALCDQIQEEKDQEITSEPEDDPQTERRNMIETSAAQTQTDNIEARESDDDNDDDEDDEDEQERNKQLEDLRRQEELAEEDRRREEEAKEEEILEERRRQEQERLQREEEDRLRTEEEARLQSEEETLPNNQVTHDRNDWDAEEEEEEEEEELPFIDPSLSRTLPSGYGTIRLDQALAVGVSSMSKMDLDDILNELDKSSDDEEESQFLTKEKETREENSDSDDDLFLEIKSKQKTKPEATSTFLMFDDRSKDLSSAMTTMAQTDEHETKFNQMSSEMGDADDFIFKLEQDMSKLDNLIGTEDPQPESDISGQKKKKKKKKQAPVQEEPEPVVEKKPAKNTALEDELFGDIGNDDENHEYVGQQTDENDDDDLFDLLAGASKNKPKTQSGGAGADISKAELLALIQRADADDDD</sequence>
<gene>
    <name evidence="3" type="ORF">BLNAU_8181</name>
</gene>
<evidence type="ECO:0000313" key="3">
    <source>
        <dbReference type="EMBL" id="KAK2956904.1"/>
    </source>
</evidence>
<organism evidence="3 4">
    <name type="scientific">Blattamonas nauphoetae</name>
    <dbReference type="NCBI Taxonomy" id="2049346"/>
    <lineage>
        <taxon>Eukaryota</taxon>
        <taxon>Metamonada</taxon>
        <taxon>Preaxostyla</taxon>
        <taxon>Oxymonadida</taxon>
        <taxon>Blattamonas</taxon>
    </lineage>
</organism>
<feature type="region of interest" description="Disordered" evidence="2">
    <location>
        <begin position="603"/>
        <end position="737"/>
    </location>
</feature>
<dbReference type="EMBL" id="JARBJD010000051">
    <property type="protein sequence ID" value="KAK2956904.1"/>
    <property type="molecule type" value="Genomic_DNA"/>
</dbReference>
<feature type="coiled-coil region" evidence="1">
    <location>
        <begin position="218"/>
        <end position="277"/>
    </location>
</feature>
<protein>
    <submittedName>
        <fullName evidence="3">Uncharacterized protein</fullName>
    </submittedName>
</protein>
<comment type="caution">
    <text evidence="3">The sequence shown here is derived from an EMBL/GenBank/DDBJ whole genome shotgun (WGS) entry which is preliminary data.</text>
</comment>
<name>A0ABQ9XZN8_9EUKA</name>